<keyword evidence="2" id="KW-1185">Reference proteome</keyword>
<dbReference type="EMBL" id="CDMY01000650">
    <property type="protein sequence ID" value="CEM28314.1"/>
    <property type="molecule type" value="Genomic_DNA"/>
</dbReference>
<proteinExistence type="predicted"/>
<dbReference type="VEuPathDB" id="CryptoDB:Vbra_22280"/>
<evidence type="ECO:0000313" key="2">
    <source>
        <dbReference type="Proteomes" id="UP000041254"/>
    </source>
</evidence>
<organism evidence="1 2">
    <name type="scientific">Vitrella brassicaformis (strain CCMP3155)</name>
    <dbReference type="NCBI Taxonomy" id="1169540"/>
    <lineage>
        <taxon>Eukaryota</taxon>
        <taxon>Sar</taxon>
        <taxon>Alveolata</taxon>
        <taxon>Colpodellida</taxon>
        <taxon>Vitrellaceae</taxon>
        <taxon>Vitrella</taxon>
    </lineage>
</organism>
<dbReference type="InParanoid" id="A0A0G4GFL6"/>
<dbReference type="AlphaFoldDB" id="A0A0G4GFL6"/>
<dbReference type="PhylomeDB" id="A0A0G4GFL6"/>
<accession>A0A0G4GFL6</accession>
<gene>
    <name evidence="1" type="ORF">Vbra_22280</name>
</gene>
<protein>
    <submittedName>
        <fullName evidence="1">Uncharacterized protein</fullName>
    </submittedName>
</protein>
<dbReference type="Proteomes" id="UP000041254">
    <property type="component" value="Unassembled WGS sequence"/>
</dbReference>
<evidence type="ECO:0000313" key="1">
    <source>
        <dbReference type="EMBL" id="CEM28314.1"/>
    </source>
</evidence>
<sequence>MHGTLLPLIHRRPHTALAEVSSALCCTSPAVGTAVAAALIQQIDSIIERDGLSGVIGYSPLRQSTGVSRSFRLIRLHHVMVTRGDWRGNVPVLRIAKSCGRVQQLPIELTDDDLQQVGSKAVIDSRPPSIHQYALYSHRLDRMTGLTRDANGREILGIGEVVVYTQQTVPAEYADRFDAADPPCRHCGAEYGSFRGLIIRSLGEWLSRLVSYEFWTPPSDEYRSIGGLMAEQPPLWGGRTIDHSTIGDPYRLRLVILCGDEEGDDFMAYIRMYVHGNGSASIDLWTTEAPREGGSGPAAFPRAVDIAHNKMDGPALALLRNI</sequence>
<reference evidence="1 2" key="1">
    <citation type="submission" date="2014-11" db="EMBL/GenBank/DDBJ databases">
        <authorList>
            <person name="Zhu J."/>
            <person name="Qi W."/>
            <person name="Song R."/>
        </authorList>
    </citation>
    <scope>NUCLEOTIDE SEQUENCE [LARGE SCALE GENOMIC DNA]</scope>
</reference>
<name>A0A0G4GFL6_VITBC</name>